<dbReference type="Proteomes" id="UP000001194">
    <property type="component" value="Unassembled WGS sequence"/>
</dbReference>
<keyword evidence="3" id="KW-0732">Signal</keyword>
<feature type="region of interest" description="Disordered" evidence="1">
    <location>
        <begin position="222"/>
        <end position="247"/>
    </location>
</feature>
<feature type="compositionally biased region" description="Low complexity" evidence="1">
    <location>
        <begin position="222"/>
        <end position="246"/>
    </location>
</feature>
<evidence type="ECO:0000256" key="1">
    <source>
        <dbReference type="SAM" id="MobiDB-lite"/>
    </source>
</evidence>
<keyword evidence="2" id="KW-1133">Transmembrane helix</keyword>
<dbReference type="InParanoid" id="B0DW95"/>
<keyword evidence="5" id="KW-1185">Reference proteome</keyword>
<protein>
    <submittedName>
        <fullName evidence="4">Predicted protein</fullName>
    </submittedName>
</protein>
<dbReference type="KEGG" id="lbc:LACBIDRAFT_312477"/>
<sequence length="319" mass="32745">MSRKSPNIVVRVFTVFILAHPISGSVTSAVCGWSGTAPFCSGGCSSGQTQLPSNSQKCGTGSCCWTGSKALCCTLPSCPSGFEWARNQVGVDPCFLASQISEACAPTNQLEILIGNGNSYAPPTASDATPCTCSSPLYFLASACAFCQGGTYVDWKTWSAACTTIVTSASGLMASASGIPDLPPWSLLNVTAQPSFNATIAQDVAEGMPVPATSTSTVMTTQTLAGSSATPTETPSPSQLSHSKSSMKGKSAVGAAVGGTIGGIALVALLAFWCRRTSPQARSFEQPQVPDRGSSFRTTLVNERPLTSSEFGDGRGSSM</sequence>
<feature type="chain" id="PRO_5002748865" evidence="3">
    <location>
        <begin position="25"/>
        <end position="319"/>
    </location>
</feature>
<dbReference type="GeneID" id="6083828"/>
<feature type="compositionally biased region" description="Polar residues" evidence="1">
    <location>
        <begin position="295"/>
        <end position="310"/>
    </location>
</feature>
<accession>B0DW95</accession>
<dbReference type="RefSeq" id="XP_001888228.1">
    <property type="nucleotide sequence ID" value="XM_001888193.1"/>
</dbReference>
<reference evidence="4 5" key="1">
    <citation type="journal article" date="2008" name="Nature">
        <title>The genome of Laccaria bicolor provides insights into mycorrhizal symbiosis.</title>
        <authorList>
            <person name="Martin F."/>
            <person name="Aerts A."/>
            <person name="Ahren D."/>
            <person name="Brun A."/>
            <person name="Danchin E.G.J."/>
            <person name="Duchaussoy F."/>
            <person name="Gibon J."/>
            <person name="Kohler A."/>
            <person name="Lindquist E."/>
            <person name="Pereda V."/>
            <person name="Salamov A."/>
            <person name="Shapiro H.J."/>
            <person name="Wuyts J."/>
            <person name="Blaudez D."/>
            <person name="Buee M."/>
            <person name="Brokstein P."/>
            <person name="Canbaeck B."/>
            <person name="Cohen D."/>
            <person name="Courty P.E."/>
            <person name="Coutinho P.M."/>
            <person name="Delaruelle C."/>
            <person name="Detter J.C."/>
            <person name="Deveau A."/>
            <person name="DiFazio S."/>
            <person name="Duplessis S."/>
            <person name="Fraissinet-Tachet L."/>
            <person name="Lucic E."/>
            <person name="Frey-Klett P."/>
            <person name="Fourrey C."/>
            <person name="Feussner I."/>
            <person name="Gay G."/>
            <person name="Grimwood J."/>
            <person name="Hoegger P.J."/>
            <person name="Jain P."/>
            <person name="Kilaru S."/>
            <person name="Labbe J."/>
            <person name="Lin Y.C."/>
            <person name="Legue V."/>
            <person name="Le Tacon F."/>
            <person name="Marmeisse R."/>
            <person name="Melayah D."/>
            <person name="Montanini B."/>
            <person name="Muratet M."/>
            <person name="Nehls U."/>
            <person name="Niculita-Hirzel H."/>
            <person name="Oudot-Le Secq M.P."/>
            <person name="Peter M."/>
            <person name="Quesneville H."/>
            <person name="Rajashekar B."/>
            <person name="Reich M."/>
            <person name="Rouhier N."/>
            <person name="Schmutz J."/>
            <person name="Yin T."/>
            <person name="Chalot M."/>
            <person name="Henrissat B."/>
            <person name="Kuees U."/>
            <person name="Lucas S."/>
            <person name="Van de Peer Y."/>
            <person name="Podila G.K."/>
            <person name="Polle A."/>
            <person name="Pukkila P.J."/>
            <person name="Richardson P.M."/>
            <person name="Rouze P."/>
            <person name="Sanders I.R."/>
            <person name="Stajich J.E."/>
            <person name="Tunlid A."/>
            <person name="Tuskan G."/>
            <person name="Grigoriev I.V."/>
        </authorList>
    </citation>
    <scope>NUCLEOTIDE SEQUENCE [LARGE SCALE GENOMIC DNA]</scope>
    <source>
        <strain evidence="5">S238N-H82 / ATCC MYA-4686</strain>
    </source>
</reference>
<proteinExistence type="predicted"/>
<dbReference type="HOGENOM" id="CLU_871744_0_0_1"/>
<name>B0DW95_LACBS</name>
<feature type="signal peptide" evidence="3">
    <location>
        <begin position="1"/>
        <end position="24"/>
    </location>
</feature>
<evidence type="ECO:0000256" key="3">
    <source>
        <dbReference type="SAM" id="SignalP"/>
    </source>
</evidence>
<evidence type="ECO:0000256" key="2">
    <source>
        <dbReference type="SAM" id="Phobius"/>
    </source>
</evidence>
<dbReference type="OrthoDB" id="2576311at2759"/>
<keyword evidence="2" id="KW-0812">Transmembrane</keyword>
<evidence type="ECO:0000313" key="4">
    <source>
        <dbReference type="EMBL" id="EDR01186.1"/>
    </source>
</evidence>
<feature type="region of interest" description="Disordered" evidence="1">
    <location>
        <begin position="280"/>
        <end position="319"/>
    </location>
</feature>
<gene>
    <name evidence="4" type="ORF">LACBIDRAFT_312477</name>
</gene>
<dbReference type="AlphaFoldDB" id="B0DW95"/>
<organism evidence="5">
    <name type="scientific">Laccaria bicolor (strain S238N-H82 / ATCC MYA-4686)</name>
    <name type="common">Bicoloured deceiver</name>
    <name type="synonym">Laccaria laccata var. bicolor</name>
    <dbReference type="NCBI Taxonomy" id="486041"/>
    <lineage>
        <taxon>Eukaryota</taxon>
        <taxon>Fungi</taxon>
        <taxon>Dikarya</taxon>
        <taxon>Basidiomycota</taxon>
        <taxon>Agaricomycotina</taxon>
        <taxon>Agaricomycetes</taxon>
        <taxon>Agaricomycetidae</taxon>
        <taxon>Agaricales</taxon>
        <taxon>Agaricineae</taxon>
        <taxon>Hydnangiaceae</taxon>
        <taxon>Laccaria</taxon>
    </lineage>
</organism>
<dbReference type="EMBL" id="DS547142">
    <property type="protein sequence ID" value="EDR01186.1"/>
    <property type="molecule type" value="Genomic_DNA"/>
</dbReference>
<keyword evidence="2" id="KW-0472">Membrane</keyword>
<evidence type="ECO:0000313" key="5">
    <source>
        <dbReference type="Proteomes" id="UP000001194"/>
    </source>
</evidence>
<feature type="transmembrane region" description="Helical" evidence="2">
    <location>
        <begin position="252"/>
        <end position="274"/>
    </location>
</feature>